<name>A0A9X6TTG7_BACTU</name>
<feature type="non-terminal residue" evidence="1">
    <location>
        <position position="1"/>
    </location>
</feature>
<reference evidence="3 4" key="1">
    <citation type="submission" date="2017-09" db="EMBL/GenBank/DDBJ databases">
        <title>Large-scale bioinformatics analysis of Bacillus genomes uncovers conserved roles of natural products in bacterial physiology.</title>
        <authorList>
            <consortium name="Agbiome Team Llc"/>
            <person name="Bleich R.M."/>
            <person name="Grubbs K.J."/>
            <person name="Santa Maria K.C."/>
            <person name="Allen S.E."/>
            <person name="Farag S."/>
            <person name="Shank E.A."/>
            <person name="Bowers A."/>
        </authorList>
    </citation>
    <scope>NUCLEOTIDE SEQUENCE [LARGE SCALE GENOMIC DNA]</scope>
    <source>
        <strain evidence="2 4">AFS030179</strain>
        <strain evidence="1 3">AFS094940</strain>
    </source>
</reference>
<accession>A0A9X6TTG7</accession>
<proteinExistence type="predicted"/>
<dbReference type="GO" id="GO:0070224">
    <property type="term" value="F:sulfide:quinone oxidoreductase activity"/>
    <property type="evidence" value="ECO:0007669"/>
    <property type="project" value="TreeGrafter"/>
</dbReference>
<evidence type="ECO:0000313" key="1">
    <source>
        <dbReference type="EMBL" id="PED10307.1"/>
    </source>
</evidence>
<gene>
    <name evidence="2" type="ORF">COE48_32510</name>
    <name evidence="1" type="ORF">CON01_33100</name>
</gene>
<dbReference type="GO" id="GO:0071949">
    <property type="term" value="F:FAD binding"/>
    <property type="evidence" value="ECO:0007669"/>
    <property type="project" value="TreeGrafter"/>
</dbReference>
<dbReference type="InterPro" id="IPR015904">
    <property type="entry name" value="Sulphide_quinone_reductase"/>
</dbReference>
<comment type="caution">
    <text evidence="1">The sequence shown here is derived from an EMBL/GenBank/DDBJ whole genome shotgun (WGS) entry which is preliminary data.</text>
</comment>
<dbReference type="PANTHER" id="PTHR10632">
    <property type="entry name" value="SULFIDE:QUINONE OXIDOREDUCTASE"/>
    <property type="match status" value="1"/>
</dbReference>
<dbReference type="AlphaFoldDB" id="A0A9X6TTG7"/>
<dbReference type="PANTHER" id="PTHR10632:SF2">
    <property type="entry name" value="SULFIDE:QUINONE OXIDOREDUCTASE, MITOCHONDRIAL"/>
    <property type="match status" value="1"/>
</dbReference>
<evidence type="ECO:0000313" key="2">
    <source>
        <dbReference type="EMBL" id="PGY96495.1"/>
    </source>
</evidence>
<dbReference type="EMBL" id="NUPM01000061">
    <property type="protein sequence ID" value="PGY96495.1"/>
    <property type="molecule type" value="Genomic_DNA"/>
</dbReference>
<sequence length="88" mass="10520">AIRKQIPVLKQNIMDVLNGRDLQAKYDGYTSCPIVTGYKSLILAEFNYEHEPQETFPFNQAKERYSMFLLKRYMLPYMYWNLMLKGIM</sequence>
<dbReference type="EMBL" id="NVMD01000087">
    <property type="protein sequence ID" value="PED10307.1"/>
    <property type="molecule type" value="Genomic_DNA"/>
</dbReference>
<evidence type="ECO:0000313" key="3">
    <source>
        <dbReference type="Proteomes" id="UP000220127"/>
    </source>
</evidence>
<protein>
    <submittedName>
        <fullName evidence="1">Pyridine nucleotide-disulfide oxidoreductase</fullName>
    </submittedName>
</protein>
<dbReference type="GO" id="GO:0070221">
    <property type="term" value="P:sulfide oxidation, using sulfide:quinone oxidoreductase"/>
    <property type="evidence" value="ECO:0007669"/>
    <property type="project" value="TreeGrafter"/>
</dbReference>
<dbReference type="Proteomes" id="UP000220127">
    <property type="component" value="Unassembled WGS sequence"/>
</dbReference>
<dbReference type="Proteomes" id="UP000223445">
    <property type="component" value="Unassembled WGS sequence"/>
</dbReference>
<evidence type="ECO:0000313" key="4">
    <source>
        <dbReference type="Proteomes" id="UP000223445"/>
    </source>
</evidence>
<organism evidence="1 3">
    <name type="scientific">Bacillus thuringiensis</name>
    <dbReference type="NCBI Taxonomy" id="1428"/>
    <lineage>
        <taxon>Bacteria</taxon>
        <taxon>Bacillati</taxon>
        <taxon>Bacillota</taxon>
        <taxon>Bacilli</taxon>
        <taxon>Bacillales</taxon>
        <taxon>Bacillaceae</taxon>
        <taxon>Bacillus</taxon>
        <taxon>Bacillus cereus group</taxon>
    </lineage>
</organism>